<dbReference type="InterPro" id="IPR036770">
    <property type="entry name" value="Ankyrin_rpt-contain_sf"/>
</dbReference>
<dbReference type="SUPFAM" id="SSF144232">
    <property type="entry name" value="HIT/MYND zinc finger-like"/>
    <property type="match status" value="1"/>
</dbReference>
<reference evidence="10 11" key="1">
    <citation type="submission" date="2018-06" db="EMBL/GenBank/DDBJ databases">
        <title>A transcriptomic atlas of mushroom development highlights an independent origin of complex multicellularity.</title>
        <authorList>
            <consortium name="DOE Joint Genome Institute"/>
            <person name="Krizsan K."/>
            <person name="Almasi E."/>
            <person name="Merenyi Z."/>
            <person name="Sahu N."/>
            <person name="Viragh M."/>
            <person name="Koszo T."/>
            <person name="Mondo S."/>
            <person name="Kiss B."/>
            <person name="Balint B."/>
            <person name="Kues U."/>
            <person name="Barry K."/>
            <person name="Hegedus J.C."/>
            <person name="Henrissat B."/>
            <person name="Johnson J."/>
            <person name="Lipzen A."/>
            <person name="Ohm R."/>
            <person name="Nagy I."/>
            <person name="Pangilinan J."/>
            <person name="Yan J."/>
            <person name="Xiong Y."/>
            <person name="Grigoriev I.V."/>
            <person name="Hibbett D.S."/>
            <person name="Nagy L.G."/>
        </authorList>
    </citation>
    <scope>NUCLEOTIDE SEQUENCE [LARGE SCALE GENOMIC DNA]</scope>
    <source>
        <strain evidence="10 11">SZMC22713</strain>
    </source>
</reference>
<feature type="region of interest" description="Disordered" evidence="8">
    <location>
        <begin position="1"/>
        <end position="36"/>
    </location>
</feature>
<proteinExistence type="predicted"/>
<evidence type="ECO:0000256" key="2">
    <source>
        <dbReference type="ARBA" id="ARBA00022737"/>
    </source>
</evidence>
<dbReference type="PANTHER" id="PTHR24126">
    <property type="entry name" value="ANKYRIN REPEAT, PH AND SEC7 DOMAIN CONTAINING PROTEIN SECG-RELATED"/>
    <property type="match status" value="1"/>
</dbReference>
<accession>A0A4Y7QBD7</accession>
<dbReference type="Proteomes" id="UP000294933">
    <property type="component" value="Unassembled WGS sequence"/>
</dbReference>
<dbReference type="SMART" id="SM00248">
    <property type="entry name" value="ANK"/>
    <property type="match status" value="3"/>
</dbReference>
<organism evidence="10 11">
    <name type="scientific">Rickenella mellea</name>
    <dbReference type="NCBI Taxonomy" id="50990"/>
    <lineage>
        <taxon>Eukaryota</taxon>
        <taxon>Fungi</taxon>
        <taxon>Dikarya</taxon>
        <taxon>Basidiomycota</taxon>
        <taxon>Agaricomycotina</taxon>
        <taxon>Agaricomycetes</taxon>
        <taxon>Hymenochaetales</taxon>
        <taxon>Rickenellaceae</taxon>
        <taxon>Rickenella</taxon>
    </lineage>
</organism>
<dbReference type="SUPFAM" id="SSF48403">
    <property type="entry name" value="Ankyrin repeat"/>
    <property type="match status" value="1"/>
</dbReference>
<dbReference type="AlphaFoldDB" id="A0A4Y7QBD7"/>
<dbReference type="Pfam" id="PF12796">
    <property type="entry name" value="Ank_2"/>
    <property type="match status" value="1"/>
</dbReference>
<name>A0A4Y7QBD7_9AGAM</name>
<dbReference type="Gene3D" id="6.10.140.2220">
    <property type="match status" value="1"/>
</dbReference>
<evidence type="ECO:0000256" key="8">
    <source>
        <dbReference type="SAM" id="MobiDB-lite"/>
    </source>
</evidence>
<evidence type="ECO:0000259" key="9">
    <source>
        <dbReference type="PROSITE" id="PS50865"/>
    </source>
</evidence>
<dbReference type="PROSITE" id="PS50865">
    <property type="entry name" value="ZF_MYND_2"/>
    <property type="match status" value="1"/>
</dbReference>
<evidence type="ECO:0000256" key="5">
    <source>
        <dbReference type="ARBA" id="ARBA00023043"/>
    </source>
</evidence>
<dbReference type="OrthoDB" id="194358at2759"/>
<keyword evidence="1" id="KW-0479">Metal-binding</keyword>
<dbReference type="InterPro" id="IPR002893">
    <property type="entry name" value="Znf_MYND"/>
</dbReference>
<feature type="region of interest" description="Disordered" evidence="8">
    <location>
        <begin position="312"/>
        <end position="339"/>
    </location>
</feature>
<keyword evidence="11" id="KW-1185">Reference proteome</keyword>
<evidence type="ECO:0000256" key="1">
    <source>
        <dbReference type="ARBA" id="ARBA00022723"/>
    </source>
</evidence>
<keyword evidence="3 7" id="KW-0863">Zinc-finger</keyword>
<feature type="domain" description="MYND-type" evidence="9">
    <location>
        <begin position="241"/>
        <end position="281"/>
    </location>
</feature>
<evidence type="ECO:0000256" key="4">
    <source>
        <dbReference type="ARBA" id="ARBA00022833"/>
    </source>
</evidence>
<dbReference type="PROSITE" id="PS50088">
    <property type="entry name" value="ANK_REPEAT"/>
    <property type="match status" value="1"/>
</dbReference>
<keyword evidence="5 6" id="KW-0040">ANK repeat</keyword>
<dbReference type="Pfam" id="PF01753">
    <property type="entry name" value="zf-MYND"/>
    <property type="match status" value="1"/>
</dbReference>
<keyword evidence="4" id="KW-0862">Zinc</keyword>
<dbReference type="EMBL" id="ML170166">
    <property type="protein sequence ID" value="TDL24581.1"/>
    <property type="molecule type" value="Genomic_DNA"/>
</dbReference>
<keyword evidence="2" id="KW-0677">Repeat</keyword>
<gene>
    <name evidence="10" type="ORF">BD410DRAFT_745234</name>
</gene>
<evidence type="ECO:0000256" key="6">
    <source>
        <dbReference type="PROSITE-ProRule" id="PRU00023"/>
    </source>
</evidence>
<evidence type="ECO:0000256" key="3">
    <source>
        <dbReference type="ARBA" id="ARBA00022771"/>
    </source>
</evidence>
<feature type="repeat" description="ANK" evidence="6">
    <location>
        <begin position="169"/>
        <end position="201"/>
    </location>
</feature>
<dbReference type="STRING" id="50990.A0A4Y7QBD7"/>
<evidence type="ECO:0000313" key="11">
    <source>
        <dbReference type="Proteomes" id="UP000294933"/>
    </source>
</evidence>
<protein>
    <submittedName>
        <fullName evidence="10">Ankyrin</fullName>
    </submittedName>
</protein>
<dbReference type="VEuPathDB" id="FungiDB:BD410DRAFT_745234"/>
<dbReference type="InterPro" id="IPR002110">
    <property type="entry name" value="Ankyrin_rpt"/>
</dbReference>
<dbReference type="Gene3D" id="1.25.40.20">
    <property type="entry name" value="Ankyrin repeat-containing domain"/>
    <property type="match status" value="1"/>
</dbReference>
<evidence type="ECO:0000313" key="10">
    <source>
        <dbReference type="EMBL" id="TDL24581.1"/>
    </source>
</evidence>
<evidence type="ECO:0000256" key="7">
    <source>
        <dbReference type="PROSITE-ProRule" id="PRU00134"/>
    </source>
</evidence>
<dbReference type="PROSITE" id="PS01360">
    <property type="entry name" value="ZF_MYND_1"/>
    <property type="match status" value="1"/>
</dbReference>
<dbReference type="GO" id="GO:0008270">
    <property type="term" value="F:zinc ion binding"/>
    <property type="evidence" value="ECO:0007669"/>
    <property type="project" value="UniProtKB-KW"/>
</dbReference>
<sequence length="431" mass="47928">MNEEQTRRKEKGSCGFWTSPETRRLASQPGHLGGRSGQRLRELYCDESGNQEIDLASDFMKACFFGNIKFVKKAVESGTAPDLTGCETDLRLGYLAFTVLGAQRLEVLNGGSMRHGEVLEYLCSMGCPVDQQDLAGYSALFHSVMNFPRLDLAEILVRHGANVNHQNKFGAVALQECLQQNHWKSMDFLLEHGAELNIKDADGISPAMMYVSAGPQITAVVRKWIRKRSGEAEGPLENRACKVCGKSPNEAKLSFCAKCRLVKYCSRECQKNDWKAHKPMCKSTNTEDTITLKPTYDTKLDQLVSPAEMTRQALGMPRNTRSADPRPQRQPAPVENTSNMTIKAQLPLSPRIPGIPASGSILVYNRKRTFICNILPDHNGTAYERLTDVIRQKGVPLTPGGRGVKAYLQAELQDRDQLIVRVGEVLAEQPF</sequence>